<proteinExistence type="inferred from homology"/>
<evidence type="ECO:0000259" key="8">
    <source>
        <dbReference type="SMART" id="SM00922"/>
    </source>
</evidence>
<dbReference type="InterPro" id="IPR013341">
    <property type="entry name" value="Mandelate_racemase_N_dom"/>
</dbReference>
<keyword evidence="3 6" id="KW-0460">Magnesium</keyword>
<dbReference type="EMBL" id="QJPH01000154">
    <property type="protein sequence ID" value="PZN84451.1"/>
    <property type="molecule type" value="Genomic_DNA"/>
</dbReference>
<evidence type="ECO:0000256" key="4">
    <source>
        <dbReference type="ARBA" id="ARBA00023235"/>
    </source>
</evidence>
<dbReference type="InterPro" id="IPR029065">
    <property type="entry name" value="Enolase_C-like"/>
</dbReference>
<evidence type="ECO:0000256" key="2">
    <source>
        <dbReference type="ARBA" id="ARBA00022723"/>
    </source>
</evidence>
<dbReference type="InterPro" id="IPR034603">
    <property type="entry name" value="Dipeptide_epimerase"/>
</dbReference>
<feature type="active site" description="Proton acceptor; specific for (R)-substrate epimerization" evidence="5">
    <location>
        <position position="149"/>
    </location>
</feature>
<evidence type="ECO:0000256" key="3">
    <source>
        <dbReference type="ARBA" id="ARBA00022842"/>
    </source>
</evidence>
<dbReference type="Pfam" id="PF13378">
    <property type="entry name" value="MR_MLE_C"/>
    <property type="match status" value="1"/>
</dbReference>
<organism evidence="9 10">
    <name type="scientific">Candidatus Methylumidiphilus alinenensis</name>
    <dbReference type="NCBI Taxonomy" id="2202197"/>
    <lineage>
        <taxon>Bacteria</taxon>
        <taxon>Pseudomonadati</taxon>
        <taxon>Pseudomonadota</taxon>
        <taxon>Gammaproteobacteria</taxon>
        <taxon>Methylococcales</taxon>
        <taxon>Candidatus Methylumidiphilus</taxon>
    </lineage>
</organism>
<feature type="domain" description="Mandelate racemase/muconate lactonizing enzyme C-terminal" evidence="8">
    <location>
        <begin position="130"/>
        <end position="221"/>
    </location>
</feature>
<sequence>MREVNIRQESWPLHGVFRISRSACTEVALVVVEISEDGLLGRGECRPYVRYGETPEGVASDIKAIIPALEAGMEREELNAKFRPGAVRNAIDCALWDLSSKRSGQPVWHLAGLPAPTSLTTAYTLSVDTPANLAHTARSEAWRPLLKLKLQGAGDLDRVVAVRRNAPNARLIVDANEAWTADDYQILSPELARLGVEMLEQPFPSDCDHWLATLGRPLPVCADESCHAADILMELAGLYDVVNIKLDKTGGLTEALRMKSLAEASGFKVMVGCMVATSLSMAPAFLLAQGASYVDIDGPLLLQNDRQSGLRYEGSRVFPPSRELWG</sequence>
<keyword evidence="4 7" id="KW-0413">Isomerase</keyword>
<dbReference type="SFLD" id="SFLDS00001">
    <property type="entry name" value="Enolase"/>
    <property type="match status" value="1"/>
</dbReference>
<dbReference type="SUPFAM" id="SSF54826">
    <property type="entry name" value="Enolase N-terminal domain-like"/>
    <property type="match status" value="1"/>
</dbReference>
<gene>
    <name evidence="9" type="ORF">DM484_02975</name>
</gene>
<dbReference type="Gene3D" id="3.30.390.10">
    <property type="entry name" value="Enolase-like, N-terminal domain"/>
    <property type="match status" value="1"/>
</dbReference>
<evidence type="ECO:0000256" key="6">
    <source>
        <dbReference type="PIRSR" id="PIRSR634603-3"/>
    </source>
</evidence>
<dbReference type="InterPro" id="IPR029017">
    <property type="entry name" value="Enolase-like_N"/>
</dbReference>
<dbReference type="PANTHER" id="PTHR48080:SF3">
    <property type="entry name" value="ENOLASE SUPERFAMILY MEMBER DDB_G0284701"/>
    <property type="match status" value="1"/>
</dbReference>
<dbReference type="SMART" id="SM00922">
    <property type="entry name" value="MR_MLE"/>
    <property type="match status" value="1"/>
</dbReference>
<comment type="cofactor">
    <cofactor evidence="6 7">
        <name>Mg(2+)</name>
        <dbReference type="ChEBI" id="CHEBI:18420"/>
    </cofactor>
    <text evidence="6 7">Binds 1 Mg(2+) ion per subunit.</text>
</comment>
<feature type="binding site" evidence="6">
    <location>
        <position position="223"/>
    </location>
    <ligand>
        <name>Mg(2+)</name>
        <dbReference type="ChEBI" id="CHEBI:18420"/>
    </ligand>
</feature>
<keyword evidence="2 6" id="KW-0479">Metal-binding</keyword>
<feature type="binding site" evidence="6">
    <location>
        <position position="174"/>
    </location>
    <ligand>
        <name>Mg(2+)</name>
        <dbReference type="ChEBI" id="CHEBI:18420"/>
    </ligand>
</feature>
<dbReference type="SFLD" id="SFLDF00010">
    <property type="entry name" value="dipeptide_epimerase"/>
    <property type="match status" value="1"/>
</dbReference>
<dbReference type="Pfam" id="PF02746">
    <property type="entry name" value="MR_MLE_N"/>
    <property type="match status" value="1"/>
</dbReference>
<feature type="active site" description="Proton acceptor; specific for (S)-substrate epimerization" evidence="5">
    <location>
        <position position="245"/>
    </location>
</feature>
<dbReference type="AlphaFoldDB" id="A0A2W4RKJ8"/>
<evidence type="ECO:0000256" key="1">
    <source>
        <dbReference type="ARBA" id="ARBA00008031"/>
    </source>
</evidence>
<dbReference type="InterPro" id="IPR034593">
    <property type="entry name" value="DgoD-like"/>
</dbReference>
<protein>
    <recommendedName>
        <fullName evidence="7">Dipeptide epimerase</fullName>
        <ecNumber evidence="7">5.1.1.-</ecNumber>
    </recommendedName>
</protein>
<reference evidence="9 10" key="1">
    <citation type="journal article" date="2018" name="Aquat. Microb. Ecol.">
        <title>Gammaproteobacterial methanotrophs dominate.</title>
        <authorList>
            <person name="Rissanen A.J."/>
            <person name="Saarenheimo J."/>
            <person name="Tiirola M."/>
            <person name="Peura S."/>
            <person name="Aalto S.L."/>
            <person name="Karvinen A."/>
            <person name="Nykanen H."/>
        </authorList>
    </citation>
    <scope>NUCLEOTIDE SEQUENCE [LARGE SCALE GENOMIC DNA]</scope>
    <source>
        <strain evidence="9">AMbin10</strain>
    </source>
</reference>
<evidence type="ECO:0000256" key="7">
    <source>
        <dbReference type="RuleBase" id="RU366006"/>
    </source>
</evidence>
<dbReference type="InterPro" id="IPR036849">
    <property type="entry name" value="Enolase-like_C_sf"/>
</dbReference>
<dbReference type="Proteomes" id="UP000249396">
    <property type="component" value="Unassembled WGS sequence"/>
</dbReference>
<evidence type="ECO:0000313" key="10">
    <source>
        <dbReference type="Proteomes" id="UP000249396"/>
    </source>
</evidence>
<evidence type="ECO:0000256" key="5">
    <source>
        <dbReference type="PIRSR" id="PIRSR634603-1"/>
    </source>
</evidence>
<dbReference type="PANTHER" id="PTHR48080">
    <property type="entry name" value="D-GALACTONATE DEHYDRATASE-RELATED"/>
    <property type="match status" value="1"/>
</dbReference>
<dbReference type="GO" id="GO:0016855">
    <property type="term" value="F:racemase and epimerase activity, acting on amino acids and derivatives"/>
    <property type="evidence" value="ECO:0007669"/>
    <property type="project" value="UniProtKB-UniRule"/>
</dbReference>
<dbReference type="NCBIfam" id="NF042940">
    <property type="entry name" value="racemase_DgcA"/>
    <property type="match status" value="1"/>
</dbReference>
<name>A0A2W4RKJ8_9GAMM</name>
<dbReference type="Gene3D" id="3.20.20.120">
    <property type="entry name" value="Enolase-like C-terminal domain"/>
    <property type="match status" value="1"/>
</dbReference>
<comment type="caution">
    <text evidence="9">The sequence shown here is derived from an EMBL/GenBank/DDBJ whole genome shotgun (WGS) entry which is preliminary data.</text>
</comment>
<dbReference type="SFLD" id="SFLDG00180">
    <property type="entry name" value="muconate_cycloisomerase"/>
    <property type="match status" value="1"/>
</dbReference>
<dbReference type="CDD" id="cd03319">
    <property type="entry name" value="L-Ala-DL-Glu_epimerase"/>
    <property type="match status" value="1"/>
</dbReference>
<dbReference type="SUPFAM" id="SSF51604">
    <property type="entry name" value="Enolase C-terminal domain-like"/>
    <property type="match status" value="1"/>
</dbReference>
<accession>A0A2W4RKJ8</accession>
<dbReference type="GO" id="GO:0046872">
    <property type="term" value="F:metal ion binding"/>
    <property type="evidence" value="ECO:0007669"/>
    <property type="project" value="UniProtKB-KW"/>
</dbReference>
<evidence type="ECO:0000313" key="9">
    <source>
        <dbReference type="EMBL" id="PZN84451.1"/>
    </source>
</evidence>
<dbReference type="InterPro" id="IPR013342">
    <property type="entry name" value="Mandelate_racemase_C"/>
</dbReference>
<dbReference type="EC" id="5.1.1.-" evidence="7"/>
<comment type="similarity">
    <text evidence="1 7">Belongs to the mandelate racemase/muconate lactonizing enzyme family.</text>
</comment>
<feature type="binding site" evidence="6">
    <location>
        <position position="200"/>
    </location>
    <ligand>
        <name>Mg(2+)</name>
        <dbReference type="ChEBI" id="CHEBI:18420"/>
    </ligand>
</feature>